<evidence type="ECO:0000313" key="3">
    <source>
        <dbReference type="Proteomes" id="UP000800096"/>
    </source>
</evidence>
<name>A0A6A5QU61_AMPQU</name>
<dbReference type="Proteomes" id="UP000800096">
    <property type="component" value="Unassembled WGS sequence"/>
</dbReference>
<dbReference type="EMBL" id="ML979134">
    <property type="protein sequence ID" value="KAF1918408.1"/>
    <property type="molecule type" value="Genomic_DNA"/>
</dbReference>
<dbReference type="AlphaFoldDB" id="A0A6A5QU61"/>
<evidence type="ECO:0000256" key="1">
    <source>
        <dbReference type="SAM" id="MobiDB-lite"/>
    </source>
</evidence>
<sequence>MMTMMLEPRLDVLNVHHQPQPHRQPQGQEHYYGHPKHQATKCWHTLHPSASKHTPLCPTCTQSQANAKMNAALKGLVAEGGLVPAGGMRDRRWQRAKLHYEIVQERQAKTRSRDQLREERQQTWDEAHQRFYSTHLQTTATFQDPAECPVCAMMVASFPTTFPRMQVAKGTGWWERPGGLVADHVLVVSTPVRRVRAQKKVLRARRSSVLRMMVQDSRKDLAETEVYRQAWEARYRTESVVRRKHGLGQEYQFEQDFWDAPISASLTHQYHQTAREEKRMAARRARGNAPPPKPPRSSLSRSERSDEIEMDEQELDMMWRLEELKSLERQATKVGEEVGYLYFVGEIDGLSEWKEDFLRSDRQLIYRKLTSDAGSESDIEDYKDSESDDEDSADEEQEDSGNEMDVGE</sequence>
<protein>
    <submittedName>
        <fullName evidence="2">Uncharacterized protein</fullName>
    </submittedName>
</protein>
<reference evidence="2" key="1">
    <citation type="journal article" date="2020" name="Stud. Mycol.">
        <title>101 Dothideomycetes genomes: a test case for predicting lifestyles and emergence of pathogens.</title>
        <authorList>
            <person name="Haridas S."/>
            <person name="Albert R."/>
            <person name="Binder M."/>
            <person name="Bloem J."/>
            <person name="Labutti K."/>
            <person name="Salamov A."/>
            <person name="Andreopoulos B."/>
            <person name="Baker S."/>
            <person name="Barry K."/>
            <person name="Bills G."/>
            <person name="Bluhm B."/>
            <person name="Cannon C."/>
            <person name="Castanera R."/>
            <person name="Culley D."/>
            <person name="Daum C."/>
            <person name="Ezra D."/>
            <person name="Gonzalez J."/>
            <person name="Henrissat B."/>
            <person name="Kuo A."/>
            <person name="Liang C."/>
            <person name="Lipzen A."/>
            <person name="Lutzoni F."/>
            <person name="Magnuson J."/>
            <person name="Mondo S."/>
            <person name="Nolan M."/>
            <person name="Ohm R."/>
            <person name="Pangilinan J."/>
            <person name="Park H.-J."/>
            <person name="Ramirez L."/>
            <person name="Alfaro M."/>
            <person name="Sun H."/>
            <person name="Tritt A."/>
            <person name="Yoshinaga Y."/>
            <person name="Zwiers L.-H."/>
            <person name="Turgeon B."/>
            <person name="Goodwin S."/>
            <person name="Spatafora J."/>
            <person name="Crous P."/>
            <person name="Grigoriev I."/>
        </authorList>
    </citation>
    <scope>NUCLEOTIDE SEQUENCE</scope>
    <source>
        <strain evidence="2">HMLAC05119</strain>
    </source>
</reference>
<feature type="region of interest" description="Disordered" evidence="1">
    <location>
        <begin position="368"/>
        <end position="408"/>
    </location>
</feature>
<dbReference type="OrthoDB" id="3783520at2759"/>
<feature type="compositionally biased region" description="Acidic residues" evidence="1">
    <location>
        <begin position="386"/>
        <end position="408"/>
    </location>
</feature>
<proteinExistence type="predicted"/>
<keyword evidence="3" id="KW-1185">Reference proteome</keyword>
<gene>
    <name evidence="2" type="ORF">BDU57DRAFT_515157</name>
</gene>
<evidence type="ECO:0000313" key="2">
    <source>
        <dbReference type="EMBL" id="KAF1918408.1"/>
    </source>
</evidence>
<organism evidence="2 3">
    <name type="scientific">Ampelomyces quisqualis</name>
    <name type="common">Powdery mildew agent</name>
    <dbReference type="NCBI Taxonomy" id="50730"/>
    <lineage>
        <taxon>Eukaryota</taxon>
        <taxon>Fungi</taxon>
        <taxon>Dikarya</taxon>
        <taxon>Ascomycota</taxon>
        <taxon>Pezizomycotina</taxon>
        <taxon>Dothideomycetes</taxon>
        <taxon>Pleosporomycetidae</taxon>
        <taxon>Pleosporales</taxon>
        <taxon>Pleosporineae</taxon>
        <taxon>Phaeosphaeriaceae</taxon>
        <taxon>Ampelomyces</taxon>
    </lineage>
</organism>
<feature type="region of interest" description="Disordered" evidence="1">
    <location>
        <begin position="269"/>
        <end position="310"/>
    </location>
</feature>
<accession>A0A6A5QU61</accession>